<feature type="region of interest" description="Disordered" evidence="1">
    <location>
        <begin position="1"/>
        <end position="25"/>
    </location>
</feature>
<proteinExistence type="predicted"/>
<dbReference type="AlphaFoldDB" id="A0A0E0JSC8"/>
<reference evidence="2" key="1">
    <citation type="submission" date="2015-04" db="UniProtKB">
        <authorList>
            <consortium name="EnsemblPlants"/>
        </authorList>
    </citation>
    <scope>IDENTIFICATION</scope>
</reference>
<dbReference type="HOGENOM" id="CLU_2282003_0_0_1"/>
<organism evidence="2">
    <name type="scientific">Oryza punctata</name>
    <name type="common">Red rice</name>
    <dbReference type="NCBI Taxonomy" id="4537"/>
    <lineage>
        <taxon>Eukaryota</taxon>
        <taxon>Viridiplantae</taxon>
        <taxon>Streptophyta</taxon>
        <taxon>Embryophyta</taxon>
        <taxon>Tracheophyta</taxon>
        <taxon>Spermatophyta</taxon>
        <taxon>Magnoliopsida</taxon>
        <taxon>Liliopsida</taxon>
        <taxon>Poales</taxon>
        <taxon>Poaceae</taxon>
        <taxon>BOP clade</taxon>
        <taxon>Oryzoideae</taxon>
        <taxon>Oryzeae</taxon>
        <taxon>Oryzinae</taxon>
        <taxon>Oryza</taxon>
    </lineage>
</organism>
<evidence type="ECO:0000313" key="2">
    <source>
        <dbReference type="EnsemblPlants" id="OPUNC01G39560.3"/>
    </source>
</evidence>
<evidence type="ECO:0000313" key="3">
    <source>
        <dbReference type="Proteomes" id="UP000026962"/>
    </source>
</evidence>
<name>A0A0E0JSC8_ORYPU</name>
<dbReference type="Gramene" id="OPUNC01G39560.3">
    <property type="protein sequence ID" value="OPUNC01G39560.3"/>
    <property type="gene ID" value="OPUNC01G39560"/>
</dbReference>
<protein>
    <submittedName>
        <fullName evidence="2">Uncharacterized protein</fullName>
    </submittedName>
</protein>
<dbReference type="Proteomes" id="UP000026962">
    <property type="component" value="Chromosome 1"/>
</dbReference>
<reference evidence="2" key="2">
    <citation type="submission" date="2018-05" db="EMBL/GenBank/DDBJ databases">
        <title>OpunRS2 (Oryza punctata Reference Sequence Version 2).</title>
        <authorList>
            <person name="Zhang J."/>
            <person name="Kudrna D."/>
            <person name="Lee S."/>
            <person name="Talag J."/>
            <person name="Welchert J."/>
            <person name="Wing R.A."/>
        </authorList>
    </citation>
    <scope>NUCLEOTIDE SEQUENCE [LARGE SCALE GENOMIC DNA]</scope>
</reference>
<dbReference type="EnsemblPlants" id="OPUNC01G39560.3">
    <property type="protein sequence ID" value="OPUNC01G39560.3"/>
    <property type="gene ID" value="OPUNC01G39560"/>
</dbReference>
<sequence>MPMPPRRRQRRWRRREGEPAPVERAGQPAFAFGRSHTCVRVRGRELELAGVGGGHLMEPWVVFRCSPTVRPFASQGVRTISHVLYLEEMCSSVCIHSTEGVI</sequence>
<feature type="compositionally biased region" description="Basic residues" evidence="1">
    <location>
        <begin position="1"/>
        <end position="14"/>
    </location>
</feature>
<keyword evidence="3" id="KW-1185">Reference proteome</keyword>
<accession>A0A0E0JSC8</accession>
<evidence type="ECO:0000256" key="1">
    <source>
        <dbReference type="SAM" id="MobiDB-lite"/>
    </source>
</evidence>